<feature type="transmembrane region" description="Helical" evidence="3">
    <location>
        <begin position="264"/>
        <end position="284"/>
    </location>
</feature>
<dbReference type="AlphaFoldDB" id="A0A5C0XPR8"/>
<evidence type="ECO:0000256" key="3">
    <source>
        <dbReference type="SAM" id="Phobius"/>
    </source>
</evidence>
<keyword evidence="3" id="KW-1133">Transmembrane helix</keyword>
<dbReference type="InterPro" id="IPR029044">
    <property type="entry name" value="Nucleotide-diphossugar_trans"/>
</dbReference>
<evidence type="ECO:0000256" key="1">
    <source>
        <dbReference type="ARBA" id="ARBA00022676"/>
    </source>
</evidence>
<feature type="domain" description="Glycosyltransferase 2-like" evidence="4">
    <location>
        <begin position="40"/>
        <end position="202"/>
    </location>
</feature>
<dbReference type="Pfam" id="PF00535">
    <property type="entry name" value="Glycos_transf_2"/>
    <property type="match status" value="1"/>
</dbReference>
<evidence type="ECO:0000256" key="2">
    <source>
        <dbReference type="ARBA" id="ARBA00022679"/>
    </source>
</evidence>
<reference evidence="5 6" key="1">
    <citation type="submission" date="2017-08" db="EMBL/GenBank/DDBJ databases">
        <title>Resequencing and Reannotation of the genome of Pyrococcus furiosus type strain DSM3638.</title>
        <authorList>
            <person name="Reichelt R.M."/>
            <person name="Bunk B."/>
        </authorList>
    </citation>
    <scope>NUCLEOTIDE SEQUENCE [LARGE SCALE GENOMIC DNA]</scope>
    <source>
        <strain evidence="5 6">DSM 3638</strain>
    </source>
</reference>
<dbReference type="GO" id="GO:0016757">
    <property type="term" value="F:glycosyltransferase activity"/>
    <property type="evidence" value="ECO:0007669"/>
    <property type="project" value="UniProtKB-KW"/>
</dbReference>
<keyword evidence="1" id="KW-0328">Glycosyltransferase</keyword>
<dbReference type="Proteomes" id="UP000324354">
    <property type="component" value="Chromosome"/>
</dbReference>
<dbReference type="RefSeq" id="WP_011011582.1">
    <property type="nucleotide sequence ID" value="NC_003413.1"/>
</dbReference>
<evidence type="ECO:0000313" key="6">
    <source>
        <dbReference type="Proteomes" id="UP000324354"/>
    </source>
</evidence>
<dbReference type="GeneID" id="41712266"/>
<protein>
    <submittedName>
        <fullName evidence="5">Glycosyl transferase</fullName>
    </submittedName>
</protein>
<organism evidence="5 6">
    <name type="scientific">Pyrococcus furiosus (strain ATCC 43587 / DSM 3638 / JCM 8422 / Vc1)</name>
    <dbReference type="NCBI Taxonomy" id="186497"/>
    <lineage>
        <taxon>Archaea</taxon>
        <taxon>Methanobacteriati</taxon>
        <taxon>Methanobacteriota</taxon>
        <taxon>Thermococci</taxon>
        <taxon>Thermococcales</taxon>
        <taxon>Thermococcaceae</taxon>
        <taxon>Pyrococcus</taxon>
    </lineage>
</organism>
<dbReference type="Gene3D" id="3.90.550.10">
    <property type="entry name" value="Spore Coat Polysaccharide Biosynthesis Protein SpsA, Chain A"/>
    <property type="match status" value="1"/>
</dbReference>
<dbReference type="SUPFAM" id="SSF53448">
    <property type="entry name" value="Nucleotide-diphospho-sugar transferases"/>
    <property type="match status" value="1"/>
</dbReference>
<dbReference type="InterPro" id="IPR001173">
    <property type="entry name" value="Glyco_trans_2-like"/>
</dbReference>
<dbReference type="EMBL" id="CP023154">
    <property type="protein sequence ID" value="QEK78178.1"/>
    <property type="molecule type" value="Genomic_DNA"/>
</dbReference>
<sequence length="350" mass="39982">MKIELLLLFLVFAWDGYFFLRYIIGLTRKYRTIQWNPTVSVIIPAYNEEENIESAIKAALSQDYPVSEVIVVDDGSEDKTYERALRMAQEDTRVKVIRIPHGGKARALNEGIKVARGEIIVTTDADSYMAKDAVRRLVERFYSPDIVGVGGQIRVVVESFLTLVQDIEHLRIAMYRRAKELEDLSLAPGPLSAFRREALDQIGGIAESIVEDYATTKLLKKVGKVVYAPKAKLFTRMPITLKELWRQRKRWFIGDLNHLEPKDYAILMLSDFIAFLDVILPLLFIVRGEFLLLGAFFGFEILTMLPPIIFEGGSIIEALSFPFILIFLAMFYLGIHIYGYLTKLNAKIFK</sequence>
<evidence type="ECO:0000313" key="5">
    <source>
        <dbReference type="EMBL" id="QEK78178.1"/>
    </source>
</evidence>
<dbReference type="OrthoDB" id="43988at2157"/>
<feature type="transmembrane region" description="Helical" evidence="3">
    <location>
        <begin position="6"/>
        <end position="24"/>
    </location>
</feature>
<dbReference type="GeneID" id="13302275"/>
<keyword evidence="2 5" id="KW-0808">Transferase</keyword>
<gene>
    <name evidence="5" type="ORF">PFDSM3638_02315</name>
</gene>
<feature type="transmembrane region" description="Helical" evidence="3">
    <location>
        <begin position="290"/>
        <end position="309"/>
    </location>
</feature>
<evidence type="ECO:0000259" key="4">
    <source>
        <dbReference type="Pfam" id="PF00535"/>
    </source>
</evidence>
<dbReference type="PANTHER" id="PTHR43630:SF1">
    <property type="entry name" value="POLY-BETA-1,6-N-ACETYL-D-GLUCOSAMINE SYNTHASE"/>
    <property type="match status" value="1"/>
</dbReference>
<dbReference type="CDD" id="cd06423">
    <property type="entry name" value="CESA_like"/>
    <property type="match status" value="1"/>
</dbReference>
<proteinExistence type="predicted"/>
<feature type="transmembrane region" description="Helical" evidence="3">
    <location>
        <begin position="321"/>
        <end position="341"/>
    </location>
</feature>
<dbReference type="PANTHER" id="PTHR43630">
    <property type="entry name" value="POLY-BETA-1,6-N-ACETYL-D-GLUCOSAMINE SYNTHASE"/>
    <property type="match status" value="1"/>
</dbReference>
<keyword evidence="3" id="KW-0472">Membrane</keyword>
<accession>A0A5C0XPR8</accession>
<keyword evidence="3" id="KW-0812">Transmembrane</keyword>
<name>A0A5C0XPR8_PYRFU</name>